<comment type="caution">
    <text evidence="3">The sequence shown here is derived from an EMBL/GenBank/DDBJ whole genome shotgun (WGS) entry which is preliminary data.</text>
</comment>
<dbReference type="Proteomes" id="UP000053831">
    <property type="component" value="Unassembled WGS sequence"/>
</dbReference>
<sequence>MPAPSTAAAPWRPAFLDHVHSMASPTFYLSTLQSYHDEPPPPPSSSRFPRGPALVVPRVRTVVFRGMWASLPANPKNEAALNPDVFASDMPTLTTDARMEKVPQLLPDGNGNGNDNGNGDGAGPQSALGGPFEAVFWAEGRQTQWRISGHACVVGPDIDSDAAAPVRAALGGRMRPVTGGGGGGGSPASEGPGGARGSAPAEATGKQEWSWSRELTAHFGNLSPLMRGSFRDPAPGTPLSEKPGPGLGLGQRVTDNHDEIARRNFRVLVLVPEEVDRVDLSDPGHGRRWKYTLRDDGSWHTEELWP</sequence>
<dbReference type="GO" id="GO:0010181">
    <property type="term" value="F:FMN binding"/>
    <property type="evidence" value="ECO:0007669"/>
    <property type="project" value="InterPro"/>
</dbReference>
<dbReference type="PANTHER" id="PTHR28243">
    <property type="entry name" value="AGL049CP"/>
    <property type="match status" value="1"/>
</dbReference>
<organism evidence="3 4">
    <name type="scientific">Escovopsis weberi</name>
    <dbReference type="NCBI Taxonomy" id="150374"/>
    <lineage>
        <taxon>Eukaryota</taxon>
        <taxon>Fungi</taxon>
        <taxon>Dikarya</taxon>
        <taxon>Ascomycota</taxon>
        <taxon>Pezizomycotina</taxon>
        <taxon>Sordariomycetes</taxon>
        <taxon>Hypocreomycetidae</taxon>
        <taxon>Hypocreales</taxon>
        <taxon>Hypocreaceae</taxon>
        <taxon>Escovopsis</taxon>
    </lineage>
</organism>
<evidence type="ECO:0000313" key="4">
    <source>
        <dbReference type="Proteomes" id="UP000053831"/>
    </source>
</evidence>
<dbReference type="EMBL" id="LGSR01000008">
    <property type="protein sequence ID" value="KOS21388.1"/>
    <property type="molecule type" value="Genomic_DNA"/>
</dbReference>
<keyword evidence="4" id="KW-1185">Reference proteome</keyword>
<name>A0A0M8MYK1_ESCWE</name>
<evidence type="ECO:0000256" key="1">
    <source>
        <dbReference type="SAM" id="MobiDB-lite"/>
    </source>
</evidence>
<proteinExistence type="predicted"/>
<gene>
    <name evidence="3" type="ORF">ESCO_005194</name>
</gene>
<evidence type="ECO:0000259" key="2">
    <source>
        <dbReference type="Pfam" id="PF12766"/>
    </source>
</evidence>
<feature type="compositionally biased region" description="Gly residues" evidence="1">
    <location>
        <begin position="110"/>
        <end position="122"/>
    </location>
</feature>
<protein>
    <recommendedName>
        <fullName evidence="2">Pyridoxamine 5'-phosphate oxidase Alr4036 family FMN-binding domain-containing protein</fullName>
    </recommendedName>
</protein>
<feature type="compositionally biased region" description="Gly residues" evidence="1">
    <location>
        <begin position="178"/>
        <end position="196"/>
    </location>
</feature>
<dbReference type="AlphaFoldDB" id="A0A0M8MYK1"/>
<dbReference type="SUPFAM" id="SSF50475">
    <property type="entry name" value="FMN-binding split barrel"/>
    <property type="match status" value="1"/>
</dbReference>
<feature type="region of interest" description="Disordered" evidence="1">
    <location>
        <begin position="223"/>
        <end position="248"/>
    </location>
</feature>
<dbReference type="InterPro" id="IPR012349">
    <property type="entry name" value="Split_barrel_FMN-bd"/>
</dbReference>
<feature type="domain" description="Pyridoxamine 5'-phosphate oxidase Alr4036 family FMN-binding" evidence="2">
    <location>
        <begin position="9"/>
        <end position="154"/>
    </location>
</feature>
<dbReference type="Pfam" id="PF12766">
    <property type="entry name" value="Pyridox_oxase_2"/>
    <property type="match status" value="1"/>
</dbReference>
<feature type="region of interest" description="Disordered" evidence="1">
    <location>
        <begin position="172"/>
        <end position="208"/>
    </location>
</feature>
<dbReference type="Gene3D" id="2.30.110.10">
    <property type="entry name" value="Electron Transport, Fmn-binding Protein, Chain A"/>
    <property type="match status" value="1"/>
</dbReference>
<dbReference type="STRING" id="150374.A0A0M8MYK1"/>
<accession>A0A0M8MYK1</accession>
<dbReference type="InterPro" id="IPR024624">
    <property type="entry name" value="Pyridox_Oxase_Alr4036_FMN-bd"/>
</dbReference>
<dbReference type="PANTHER" id="PTHR28243:SF1">
    <property type="entry name" value="PYRIDOXAMINE 5'-PHOSPHATE OXIDASE ALR4036 FAMILY FMN-BINDING DOMAIN-CONTAINING PROTEIN"/>
    <property type="match status" value="1"/>
</dbReference>
<dbReference type="OrthoDB" id="5394411at2759"/>
<reference evidence="3 4" key="1">
    <citation type="submission" date="2015-07" db="EMBL/GenBank/DDBJ databases">
        <title>The genome of the fungus Escovopsis weberi, a specialized disease agent of ant agriculture.</title>
        <authorList>
            <person name="de Man T.J."/>
            <person name="Stajich J.E."/>
            <person name="Kubicek C.P."/>
            <person name="Chenthamara K."/>
            <person name="Atanasova L."/>
            <person name="Druzhinina I.S."/>
            <person name="Birnbaum S."/>
            <person name="Barribeau S.M."/>
            <person name="Teiling C."/>
            <person name="Suen G."/>
            <person name="Currie C."/>
            <person name="Gerardo N.M."/>
        </authorList>
    </citation>
    <scope>NUCLEOTIDE SEQUENCE [LARGE SCALE GENOMIC DNA]</scope>
</reference>
<evidence type="ECO:0000313" key="3">
    <source>
        <dbReference type="EMBL" id="KOS21388.1"/>
    </source>
</evidence>
<feature type="region of interest" description="Disordered" evidence="1">
    <location>
        <begin position="103"/>
        <end position="129"/>
    </location>
</feature>